<dbReference type="AlphaFoldDB" id="A0A3M7TT28"/>
<reference evidence="9 10" key="1">
    <citation type="submission" date="2018-10" db="EMBL/GenBank/DDBJ databases">
        <title>Bacillus Keqinensis sp. nov., a moderately halophilic bacterium isolated from a saline-alkaline lake.</title>
        <authorList>
            <person name="Wang H."/>
        </authorList>
    </citation>
    <scope>NUCLEOTIDE SEQUENCE [LARGE SCALE GENOMIC DNA]</scope>
    <source>
        <strain evidence="9 10">KQ-3</strain>
    </source>
</reference>
<dbReference type="EC" id="3.2.1.10" evidence="7"/>
<evidence type="ECO:0000256" key="2">
    <source>
        <dbReference type="ARBA" id="ARBA00008061"/>
    </source>
</evidence>
<organism evidence="9 10">
    <name type="scientific">Alteribacter keqinensis</name>
    <dbReference type="NCBI Taxonomy" id="2483800"/>
    <lineage>
        <taxon>Bacteria</taxon>
        <taxon>Bacillati</taxon>
        <taxon>Bacillota</taxon>
        <taxon>Bacilli</taxon>
        <taxon>Bacillales</taxon>
        <taxon>Bacillaceae</taxon>
        <taxon>Alteribacter</taxon>
    </lineage>
</organism>
<keyword evidence="5" id="KW-0326">Glycosidase</keyword>
<dbReference type="EMBL" id="RHIB01000001">
    <property type="protein sequence ID" value="RNA68788.1"/>
    <property type="molecule type" value="Genomic_DNA"/>
</dbReference>
<dbReference type="FunFam" id="3.20.20.80:FF:000064">
    <property type="entry name" value="Oligo-1,6-glucosidase"/>
    <property type="match status" value="1"/>
</dbReference>
<dbReference type="SUPFAM" id="SSF51011">
    <property type="entry name" value="Glycosyl hydrolase domain"/>
    <property type="match status" value="1"/>
</dbReference>
<evidence type="ECO:0000259" key="8">
    <source>
        <dbReference type="SMART" id="SM00642"/>
    </source>
</evidence>
<evidence type="ECO:0000256" key="6">
    <source>
        <dbReference type="ARBA" id="ARBA00036217"/>
    </source>
</evidence>
<dbReference type="InterPro" id="IPR045857">
    <property type="entry name" value="O16G_dom_2"/>
</dbReference>
<evidence type="ECO:0000313" key="10">
    <source>
        <dbReference type="Proteomes" id="UP000278746"/>
    </source>
</evidence>
<dbReference type="RefSeq" id="WP_122896313.1">
    <property type="nucleotide sequence ID" value="NZ_RHIB01000001.1"/>
</dbReference>
<gene>
    <name evidence="9" type="ORF">EBO34_02145</name>
</gene>
<sequence length="560" mass="65167">MTKQWWKESVVYQIYPRSFNDSNGDGIGDLKGITEKLDYLNELGADVLWLSPVYDSPNDDNGYDIRNYKAIMDEFGTMEDWEELLAEIHNRGMRLIMDLVVNHSSDEHAWFAESRKSKDNPYRDYYIWRPGKEDGSEPNNWESAFSGSAWKYEEATDEYYLHLFSKKQPDLNWENPTLREEVYEMMRWWLDKGIDGFRMDVVNFISKVEGLPDGKPQEGKKYASGGEYFMNGPRIHEFLHEMNQKAMKGYDAMTVGEMPGVTPEIARKYTDEEREEVNMVFQFEHVDLDSGPGGKWDLRPLKLSDLKENLTKWQKALEEKGWNSLYMNNHDQPRMVSRFGNDKEYRVESAKMLATLLHMMKGTPFIFQGEELGMTNVQFDSIEEYEDIETLNMYKEKREEGVSHQDIMKSIYVKGRDNARTPVQWNDGLNAGFTTGTPWLKVNPNYTEINAEQAVNDPDSTFHYYKKLINLRHTNEIIVYGGYDLLAEKDDSVFAYERTLDGEKLLVVCNFYGEETSFEVPSHYAGKEGTLLISNYDNEAVRELPESIGLRPFEAAVYKV</sequence>
<dbReference type="Gene3D" id="2.60.40.1180">
    <property type="entry name" value="Golgi alpha-mannosidase II"/>
    <property type="match status" value="1"/>
</dbReference>
<dbReference type="FunFam" id="2.60.40.1180:FF:000007">
    <property type="entry name" value="Sucrose isomerase"/>
    <property type="match status" value="1"/>
</dbReference>
<comment type="catalytic activity">
    <reaction evidence="6">
        <text>Hydrolysis of (1-&gt;6)-alpha-D-glucosidic linkages in some oligosaccharides produced from starch and glycogen by alpha-amylase, and in isomaltose.</text>
        <dbReference type="EC" id="3.2.1.10"/>
    </reaction>
</comment>
<dbReference type="InterPro" id="IPR017853">
    <property type="entry name" value="GH"/>
</dbReference>
<dbReference type="InterPro" id="IPR006047">
    <property type="entry name" value="GH13_cat_dom"/>
</dbReference>
<dbReference type="PANTHER" id="PTHR10357:SF184">
    <property type="entry name" value="OLIGO-1,6-GLUCOSIDASE 1"/>
    <property type="match status" value="1"/>
</dbReference>
<proteinExistence type="inferred from homology"/>
<evidence type="ECO:0000256" key="5">
    <source>
        <dbReference type="ARBA" id="ARBA00023295"/>
    </source>
</evidence>
<dbReference type="GO" id="GO:0004556">
    <property type="term" value="F:alpha-amylase activity"/>
    <property type="evidence" value="ECO:0007669"/>
    <property type="project" value="TreeGrafter"/>
</dbReference>
<evidence type="ECO:0000256" key="4">
    <source>
        <dbReference type="ARBA" id="ARBA00022801"/>
    </source>
</evidence>
<comment type="caution">
    <text evidence="9">The sequence shown here is derived from an EMBL/GenBank/DDBJ whole genome shotgun (WGS) entry which is preliminary data.</text>
</comment>
<name>A0A3M7TT28_9BACI</name>
<dbReference type="Gene3D" id="3.20.20.80">
    <property type="entry name" value="Glycosidases"/>
    <property type="match status" value="1"/>
</dbReference>
<keyword evidence="3" id="KW-0963">Cytoplasm</keyword>
<dbReference type="OrthoDB" id="9805159at2"/>
<dbReference type="Proteomes" id="UP000278746">
    <property type="component" value="Unassembled WGS sequence"/>
</dbReference>
<accession>A0A3M7TT28</accession>
<dbReference type="CDD" id="cd11333">
    <property type="entry name" value="AmyAc_SI_OligoGlu_DGase"/>
    <property type="match status" value="1"/>
</dbReference>
<dbReference type="Pfam" id="PF00128">
    <property type="entry name" value="Alpha-amylase"/>
    <property type="match status" value="1"/>
</dbReference>
<dbReference type="InterPro" id="IPR032091">
    <property type="entry name" value="Malt_amylase-like_C"/>
</dbReference>
<dbReference type="GO" id="GO:0009313">
    <property type="term" value="P:oligosaccharide catabolic process"/>
    <property type="evidence" value="ECO:0007669"/>
    <property type="project" value="TreeGrafter"/>
</dbReference>
<dbReference type="GO" id="GO:0004574">
    <property type="term" value="F:oligo-1,6-glucosidase activity"/>
    <property type="evidence" value="ECO:0007669"/>
    <property type="project" value="UniProtKB-EC"/>
</dbReference>
<dbReference type="InterPro" id="IPR013780">
    <property type="entry name" value="Glyco_hydro_b"/>
</dbReference>
<protein>
    <recommendedName>
        <fullName evidence="7">oligo-1,6-glucosidase</fullName>
        <ecNumber evidence="7">3.2.1.10</ecNumber>
    </recommendedName>
</protein>
<feature type="domain" description="Glycosyl hydrolase family 13 catalytic" evidence="8">
    <location>
        <begin position="13"/>
        <end position="420"/>
    </location>
</feature>
<dbReference type="SMART" id="SM00642">
    <property type="entry name" value="Aamy"/>
    <property type="match status" value="1"/>
</dbReference>
<evidence type="ECO:0000256" key="7">
    <source>
        <dbReference type="ARBA" id="ARBA00038939"/>
    </source>
</evidence>
<dbReference type="FunFam" id="3.20.20.80:FF:000014">
    <property type="entry name" value="Alpha,alpha-phosphotrehalase"/>
    <property type="match status" value="1"/>
</dbReference>
<evidence type="ECO:0000313" key="9">
    <source>
        <dbReference type="EMBL" id="RNA68788.1"/>
    </source>
</evidence>
<dbReference type="FunFam" id="3.90.400.10:FF:000002">
    <property type="entry name" value="Sucrose isomerase"/>
    <property type="match status" value="1"/>
</dbReference>
<dbReference type="NCBIfam" id="NF008183">
    <property type="entry name" value="PRK10933.1"/>
    <property type="match status" value="1"/>
</dbReference>
<keyword evidence="4" id="KW-0378">Hydrolase</keyword>
<dbReference type="GO" id="GO:0005737">
    <property type="term" value="C:cytoplasm"/>
    <property type="evidence" value="ECO:0007669"/>
    <property type="project" value="UniProtKB-SubCell"/>
</dbReference>
<dbReference type="Pfam" id="PF16657">
    <property type="entry name" value="Malt_amylase_C"/>
    <property type="match status" value="1"/>
</dbReference>
<comment type="similarity">
    <text evidence="2">Belongs to the glycosyl hydrolase 13 family.</text>
</comment>
<comment type="subcellular location">
    <subcellularLocation>
        <location evidence="1">Cytoplasm</location>
    </subcellularLocation>
</comment>
<dbReference type="PANTHER" id="PTHR10357">
    <property type="entry name" value="ALPHA-AMYLASE FAMILY MEMBER"/>
    <property type="match status" value="1"/>
</dbReference>
<keyword evidence="10" id="KW-1185">Reference proteome</keyword>
<dbReference type="SUPFAM" id="SSF51445">
    <property type="entry name" value="(Trans)glycosidases"/>
    <property type="match status" value="1"/>
</dbReference>
<dbReference type="Gene3D" id="3.90.400.10">
    <property type="entry name" value="Oligo-1,6-glucosidase, Domain 2"/>
    <property type="match status" value="1"/>
</dbReference>
<evidence type="ECO:0000256" key="1">
    <source>
        <dbReference type="ARBA" id="ARBA00004496"/>
    </source>
</evidence>
<evidence type="ECO:0000256" key="3">
    <source>
        <dbReference type="ARBA" id="ARBA00022490"/>
    </source>
</evidence>